<gene>
    <name evidence="4" type="ORF">METZ01_LOCUS29615</name>
</gene>
<evidence type="ECO:0000313" key="4">
    <source>
        <dbReference type="EMBL" id="SUZ76761.1"/>
    </source>
</evidence>
<keyword evidence="2" id="KW-0472">Membrane</keyword>
<feature type="transmembrane region" description="Helical" evidence="2">
    <location>
        <begin position="58"/>
        <end position="80"/>
    </location>
</feature>
<dbReference type="SUPFAM" id="SSF54637">
    <property type="entry name" value="Thioesterase/thiol ester dehydrase-isomerase"/>
    <property type="match status" value="1"/>
</dbReference>
<dbReference type="PANTHER" id="PTHR43240:SF10">
    <property type="entry name" value="BLL4964 PROTEIN"/>
    <property type="match status" value="1"/>
</dbReference>
<dbReference type="Gene3D" id="3.10.129.10">
    <property type="entry name" value="Hotdog Thioesterase"/>
    <property type="match status" value="1"/>
</dbReference>
<dbReference type="GO" id="GO:0005829">
    <property type="term" value="C:cytosol"/>
    <property type="evidence" value="ECO:0007669"/>
    <property type="project" value="TreeGrafter"/>
</dbReference>
<dbReference type="InterPro" id="IPR029069">
    <property type="entry name" value="HotDog_dom_sf"/>
</dbReference>
<reference evidence="4" key="1">
    <citation type="submission" date="2018-05" db="EMBL/GenBank/DDBJ databases">
        <authorList>
            <person name="Lanie J.A."/>
            <person name="Ng W.-L."/>
            <person name="Kazmierczak K.M."/>
            <person name="Andrzejewski T.M."/>
            <person name="Davidsen T.M."/>
            <person name="Wayne K.J."/>
            <person name="Tettelin H."/>
            <person name="Glass J.I."/>
            <person name="Rusch D."/>
            <person name="Podicherti R."/>
            <person name="Tsui H.-C.T."/>
            <person name="Winkler M.E."/>
        </authorList>
    </citation>
    <scope>NUCLEOTIDE SEQUENCE</scope>
</reference>
<evidence type="ECO:0000259" key="3">
    <source>
        <dbReference type="Pfam" id="PF03061"/>
    </source>
</evidence>
<keyword evidence="2" id="KW-1133">Transmembrane helix</keyword>
<proteinExistence type="predicted"/>
<evidence type="ECO:0000256" key="1">
    <source>
        <dbReference type="ARBA" id="ARBA00022801"/>
    </source>
</evidence>
<sequence>MTADEIQIFLQQEFPENPMFVESCENRRARLRLDVDHTHLRPGGTVSGPTMMLLADTAMYAAILTTMGAVVLAVTTNLNINFLRKPEPHRDLVGESWLMKVGKRLIVGEVIIYSQDDPEPVAHATCTYSIPPQSIQTRVQH</sequence>
<dbReference type="CDD" id="cd03443">
    <property type="entry name" value="PaaI_thioesterase"/>
    <property type="match status" value="1"/>
</dbReference>
<dbReference type="Pfam" id="PF03061">
    <property type="entry name" value="4HBT"/>
    <property type="match status" value="1"/>
</dbReference>
<dbReference type="AlphaFoldDB" id="A0A381QBQ5"/>
<feature type="domain" description="Thioesterase" evidence="3">
    <location>
        <begin position="43"/>
        <end position="119"/>
    </location>
</feature>
<keyword evidence="1" id="KW-0378">Hydrolase</keyword>
<accession>A0A381QBQ5</accession>
<dbReference type="EMBL" id="UINC01001291">
    <property type="protein sequence ID" value="SUZ76761.1"/>
    <property type="molecule type" value="Genomic_DNA"/>
</dbReference>
<dbReference type="InterPro" id="IPR006683">
    <property type="entry name" value="Thioestr_dom"/>
</dbReference>
<dbReference type="InterPro" id="IPR003736">
    <property type="entry name" value="PAAI_dom"/>
</dbReference>
<dbReference type="PANTHER" id="PTHR43240">
    <property type="entry name" value="1,4-DIHYDROXY-2-NAPHTHOYL-COA THIOESTERASE 1"/>
    <property type="match status" value="1"/>
</dbReference>
<name>A0A381QBQ5_9ZZZZ</name>
<keyword evidence="2" id="KW-0812">Transmembrane</keyword>
<organism evidence="4">
    <name type="scientific">marine metagenome</name>
    <dbReference type="NCBI Taxonomy" id="408172"/>
    <lineage>
        <taxon>unclassified sequences</taxon>
        <taxon>metagenomes</taxon>
        <taxon>ecological metagenomes</taxon>
    </lineage>
</organism>
<evidence type="ECO:0000256" key="2">
    <source>
        <dbReference type="SAM" id="Phobius"/>
    </source>
</evidence>
<dbReference type="NCBIfam" id="TIGR00369">
    <property type="entry name" value="unchar_dom_1"/>
    <property type="match status" value="1"/>
</dbReference>
<protein>
    <recommendedName>
        <fullName evidence="3">Thioesterase domain-containing protein</fullName>
    </recommendedName>
</protein>
<dbReference type="GO" id="GO:0061522">
    <property type="term" value="F:1,4-dihydroxy-2-naphthoyl-CoA thioesterase activity"/>
    <property type="evidence" value="ECO:0007669"/>
    <property type="project" value="TreeGrafter"/>
</dbReference>